<evidence type="ECO:0000313" key="2">
    <source>
        <dbReference type="EMBL" id="KAJ8344493.1"/>
    </source>
</evidence>
<reference evidence="2" key="1">
    <citation type="journal article" date="2023" name="Science">
        <title>Genome structures resolve the early diversification of teleost fishes.</title>
        <authorList>
            <person name="Parey E."/>
            <person name="Louis A."/>
            <person name="Montfort J."/>
            <person name="Bouchez O."/>
            <person name="Roques C."/>
            <person name="Iampietro C."/>
            <person name="Lluch J."/>
            <person name="Castinel A."/>
            <person name="Donnadieu C."/>
            <person name="Desvignes T."/>
            <person name="Floi Bucao C."/>
            <person name="Jouanno E."/>
            <person name="Wen M."/>
            <person name="Mejri S."/>
            <person name="Dirks R."/>
            <person name="Jansen H."/>
            <person name="Henkel C."/>
            <person name="Chen W.J."/>
            <person name="Zahm M."/>
            <person name="Cabau C."/>
            <person name="Klopp C."/>
            <person name="Thompson A.W."/>
            <person name="Robinson-Rechavi M."/>
            <person name="Braasch I."/>
            <person name="Lecointre G."/>
            <person name="Bobe J."/>
            <person name="Postlethwait J.H."/>
            <person name="Berthelot C."/>
            <person name="Roest Crollius H."/>
            <person name="Guiguen Y."/>
        </authorList>
    </citation>
    <scope>NUCLEOTIDE SEQUENCE</scope>
    <source>
        <strain evidence="2">WJC10195</strain>
    </source>
</reference>
<gene>
    <name evidence="2" type="ORF">SKAU_G00318220</name>
</gene>
<dbReference type="Proteomes" id="UP001152622">
    <property type="component" value="Chromosome 13"/>
</dbReference>
<comment type="caution">
    <text evidence="2">The sequence shown here is derived from an EMBL/GenBank/DDBJ whole genome shotgun (WGS) entry which is preliminary data.</text>
</comment>
<accession>A0A9Q1ET89</accession>
<evidence type="ECO:0000313" key="3">
    <source>
        <dbReference type="Proteomes" id="UP001152622"/>
    </source>
</evidence>
<keyword evidence="3" id="KW-1185">Reference proteome</keyword>
<feature type="region of interest" description="Disordered" evidence="1">
    <location>
        <begin position="1"/>
        <end position="31"/>
    </location>
</feature>
<name>A0A9Q1ET89_SYNKA</name>
<proteinExistence type="predicted"/>
<organism evidence="2 3">
    <name type="scientific">Synaphobranchus kaupii</name>
    <name type="common">Kaup's arrowtooth eel</name>
    <dbReference type="NCBI Taxonomy" id="118154"/>
    <lineage>
        <taxon>Eukaryota</taxon>
        <taxon>Metazoa</taxon>
        <taxon>Chordata</taxon>
        <taxon>Craniata</taxon>
        <taxon>Vertebrata</taxon>
        <taxon>Euteleostomi</taxon>
        <taxon>Actinopterygii</taxon>
        <taxon>Neopterygii</taxon>
        <taxon>Teleostei</taxon>
        <taxon>Anguilliformes</taxon>
        <taxon>Synaphobranchidae</taxon>
        <taxon>Synaphobranchus</taxon>
    </lineage>
</organism>
<evidence type="ECO:0000256" key="1">
    <source>
        <dbReference type="SAM" id="MobiDB-lite"/>
    </source>
</evidence>
<dbReference type="AlphaFoldDB" id="A0A9Q1ET89"/>
<sequence length="85" mass="9550">MTGQAERGQRSAHRLAPGRTKARSVHYSHQPTAVTRVELPQSLGAEWNPGLRPLTVRTELYVRLPQVPYSPSRHLRSTAADHDNE</sequence>
<protein>
    <submittedName>
        <fullName evidence="2">Uncharacterized protein</fullName>
    </submittedName>
</protein>
<dbReference type="EMBL" id="JAINUF010000013">
    <property type="protein sequence ID" value="KAJ8344493.1"/>
    <property type="molecule type" value="Genomic_DNA"/>
</dbReference>